<organism evidence="1">
    <name type="scientific">marine metagenome</name>
    <dbReference type="NCBI Taxonomy" id="408172"/>
    <lineage>
        <taxon>unclassified sequences</taxon>
        <taxon>metagenomes</taxon>
        <taxon>ecological metagenomes</taxon>
    </lineage>
</organism>
<sequence length="41" mass="4529">VGEIDNTLTVNGSQIEYYGDPDKTLLSFLRDEINITSPKDG</sequence>
<dbReference type="AlphaFoldDB" id="A0A383DRI6"/>
<proteinExistence type="predicted"/>
<gene>
    <name evidence="1" type="ORF">METZ01_LOCUS499714</name>
</gene>
<accession>A0A383DRI6</accession>
<dbReference type="EMBL" id="UINC01219409">
    <property type="protein sequence ID" value="SVE46860.1"/>
    <property type="molecule type" value="Genomic_DNA"/>
</dbReference>
<evidence type="ECO:0000313" key="1">
    <source>
        <dbReference type="EMBL" id="SVE46860.1"/>
    </source>
</evidence>
<feature type="non-terminal residue" evidence="1">
    <location>
        <position position="1"/>
    </location>
</feature>
<reference evidence="1" key="1">
    <citation type="submission" date="2018-05" db="EMBL/GenBank/DDBJ databases">
        <authorList>
            <person name="Lanie J.A."/>
            <person name="Ng W.-L."/>
            <person name="Kazmierczak K.M."/>
            <person name="Andrzejewski T.M."/>
            <person name="Davidsen T.M."/>
            <person name="Wayne K.J."/>
            <person name="Tettelin H."/>
            <person name="Glass J.I."/>
            <person name="Rusch D."/>
            <person name="Podicherti R."/>
            <person name="Tsui H.-C.T."/>
            <person name="Winkler M.E."/>
        </authorList>
    </citation>
    <scope>NUCLEOTIDE SEQUENCE</scope>
</reference>
<name>A0A383DRI6_9ZZZZ</name>
<dbReference type="Gene3D" id="3.10.20.30">
    <property type="match status" value="1"/>
</dbReference>
<protein>
    <submittedName>
        <fullName evidence="1">Uncharacterized protein</fullName>
    </submittedName>
</protein>
<feature type="non-terminal residue" evidence="1">
    <location>
        <position position="41"/>
    </location>
</feature>
<dbReference type="InterPro" id="IPR012675">
    <property type="entry name" value="Beta-grasp_dom_sf"/>
</dbReference>